<evidence type="ECO:0000313" key="2">
    <source>
        <dbReference type="Proteomes" id="UP001145114"/>
    </source>
</evidence>
<dbReference type="EMBL" id="JAMZIH010007478">
    <property type="protein sequence ID" value="KAJ1673037.1"/>
    <property type="molecule type" value="Genomic_DNA"/>
</dbReference>
<sequence>MSSESPYGNRISLISKSHIRYVGTLKDVNEVEQTIALEQVRSMGTEGRKGNPQEEIPPSNDIYEYIQFRATDVISVQFESEPQPPPPPAVPADPAILNAGAPIQQQQPPPPPQPQPQHQQYPAQPVQVPAAEATPVAPTIPAQQIAQAPAVAVTPSKIPTKPTAASAAAVVQYEQK</sequence>
<feature type="non-terminal residue" evidence="1">
    <location>
        <position position="176"/>
    </location>
</feature>
<protein>
    <submittedName>
        <fullName evidence="1">Uncharacterized protein</fullName>
    </submittedName>
</protein>
<reference evidence="1" key="1">
    <citation type="submission" date="2022-06" db="EMBL/GenBank/DDBJ databases">
        <title>Phylogenomic reconstructions and comparative analyses of Kickxellomycotina fungi.</title>
        <authorList>
            <person name="Reynolds N.K."/>
            <person name="Stajich J.E."/>
            <person name="Barry K."/>
            <person name="Grigoriev I.V."/>
            <person name="Crous P."/>
            <person name="Smith M.E."/>
        </authorList>
    </citation>
    <scope>NUCLEOTIDE SEQUENCE</scope>
    <source>
        <strain evidence="1">RSA 2271</strain>
    </source>
</reference>
<accession>A0ACC1HA75</accession>
<proteinExistence type="predicted"/>
<organism evidence="1 2">
    <name type="scientific">Spiromyces aspiralis</name>
    <dbReference type="NCBI Taxonomy" id="68401"/>
    <lineage>
        <taxon>Eukaryota</taxon>
        <taxon>Fungi</taxon>
        <taxon>Fungi incertae sedis</taxon>
        <taxon>Zoopagomycota</taxon>
        <taxon>Kickxellomycotina</taxon>
        <taxon>Kickxellomycetes</taxon>
        <taxon>Kickxellales</taxon>
        <taxon>Kickxellaceae</taxon>
        <taxon>Spiromyces</taxon>
    </lineage>
</organism>
<dbReference type="Proteomes" id="UP001145114">
    <property type="component" value="Unassembled WGS sequence"/>
</dbReference>
<name>A0ACC1HA75_9FUNG</name>
<gene>
    <name evidence="1" type="ORF">EV182_006009</name>
</gene>
<comment type="caution">
    <text evidence="1">The sequence shown here is derived from an EMBL/GenBank/DDBJ whole genome shotgun (WGS) entry which is preliminary data.</text>
</comment>
<evidence type="ECO:0000313" key="1">
    <source>
        <dbReference type="EMBL" id="KAJ1673037.1"/>
    </source>
</evidence>
<keyword evidence="2" id="KW-1185">Reference proteome</keyword>